<dbReference type="PANTHER" id="PTHR13295:SF4">
    <property type="entry name" value="GLUTAMATE--CYSTEINE LIGASE REGULATORY SUBUNIT"/>
    <property type="match status" value="1"/>
</dbReference>
<evidence type="ECO:0000256" key="2">
    <source>
        <dbReference type="ARBA" id="ARBA00008612"/>
    </source>
</evidence>
<keyword evidence="12" id="KW-1185">Reference proteome</keyword>
<evidence type="ECO:0000256" key="8">
    <source>
        <dbReference type="ARBA" id="ARBA00032926"/>
    </source>
</evidence>
<dbReference type="AlphaFoldDB" id="A0A1Y1W7K2"/>
<dbReference type="PANTHER" id="PTHR13295">
    <property type="entry name" value="GLUTAMATE CYSTEINE LIGASE REGULATORY SUBUNIT"/>
    <property type="match status" value="1"/>
</dbReference>
<organism evidence="11 12">
    <name type="scientific">Linderina pennispora</name>
    <dbReference type="NCBI Taxonomy" id="61395"/>
    <lineage>
        <taxon>Eukaryota</taxon>
        <taxon>Fungi</taxon>
        <taxon>Fungi incertae sedis</taxon>
        <taxon>Zoopagomycota</taxon>
        <taxon>Kickxellomycotina</taxon>
        <taxon>Kickxellomycetes</taxon>
        <taxon>Kickxellales</taxon>
        <taxon>Kickxellaceae</taxon>
        <taxon>Linderina</taxon>
    </lineage>
</organism>
<evidence type="ECO:0000256" key="5">
    <source>
        <dbReference type="ARBA" id="ARBA00030406"/>
    </source>
</evidence>
<accession>A0A1Y1W7K2</accession>
<evidence type="ECO:0000313" key="11">
    <source>
        <dbReference type="EMBL" id="ORX69196.1"/>
    </source>
</evidence>
<dbReference type="GeneID" id="63807056"/>
<dbReference type="SUPFAM" id="SSF51430">
    <property type="entry name" value="NAD(P)-linked oxidoreductase"/>
    <property type="match status" value="1"/>
</dbReference>
<comment type="subunit">
    <text evidence="3">Heterodimer of a catalytic heavy chain and a regulatory light chain.</text>
</comment>
<reference evidence="11 12" key="1">
    <citation type="submission" date="2016-07" db="EMBL/GenBank/DDBJ databases">
        <title>Pervasive Adenine N6-methylation of Active Genes in Fungi.</title>
        <authorList>
            <consortium name="DOE Joint Genome Institute"/>
            <person name="Mondo S.J."/>
            <person name="Dannebaum R.O."/>
            <person name="Kuo R.C."/>
            <person name="Labutti K."/>
            <person name="Haridas S."/>
            <person name="Kuo A."/>
            <person name="Salamov A."/>
            <person name="Ahrendt S.R."/>
            <person name="Lipzen A."/>
            <person name="Sullivan W."/>
            <person name="Andreopoulos W.B."/>
            <person name="Clum A."/>
            <person name="Lindquist E."/>
            <person name="Daum C."/>
            <person name="Ramamoorthy G.K."/>
            <person name="Gryganskyi A."/>
            <person name="Culley D."/>
            <person name="Magnuson J.K."/>
            <person name="James T.Y."/>
            <person name="O'Malley M.A."/>
            <person name="Stajich J.E."/>
            <person name="Spatafora J.W."/>
            <person name="Visel A."/>
            <person name="Grigoriev I.V."/>
        </authorList>
    </citation>
    <scope>NUCLEOTIDE SEQUENCE [LARGE SCALE GENOMIC DNA]</scope>
    <source>
        <strain evidence="11 12">ATCC 12442</strain>
    </source>
</reference>
<name>A0A1Y1W7K2_9FUNG</name>
<evidence type="ECO:0000256" key="7">
    <source>
        <dbReference type="ARBA" id="ARBA00031732"/>
    </source>
</evidence>
<evidence type="ECO:0000256" key="3">
    <source>
        <dbReference type="ARBA" id="ARBA00011532"/>
    </source>
</evidence>
<evidence type="ECO:0000313" key="12">
    <source>
        <dbReference type="Proteomes" id="UP000193922"/>
    </source>
</evidence>
<evidence type="ECO:0000256" key="4">
    <source>
        <dbReference type="ARBA" id="ARBA00022684"/>
    </source>
</evidence>
<dbReference type="InterPro" id="IPR023210">
    <property type="entry name" value="NADP_OxRdtase_dom"/>
</dbReference>
<dbReference type="GO" id="GO:0030234">
    <property type="term" value="F:enzyme regulator activity"/>
    <property type="evidence" value="ECO:0007669"/>
    <property type="project" value="TreeGrafter"/>
</dbReference>
<dbReference type="Gene3D" id="3.20.20.100">
    <property type="entry name" value="NADP-dependent oxidoreductase domain"/>
    <property type="match status" value="1"/>
</dbReference>
<dbReference type="RefSeq" id="XP_040742928.1">
    <property type="nucleotide sequence ID" value="XM_040890408.1"/>
</dbReference>
<comment type="pathway">
    <text evidence="1">Sulfur metabolism; glutathione biosynthesis; glutathione from L-cysteine and L-glutamate: step 1/2.</text>
</comment>
<dbReference type="GO" id="GO:0035226">
    <property type="term" value="F:glutamate-cysteine ligase catalytic subunit binding"/>
    <property type="evidence" value="ECO:0007669"/>
    <property type="project" value="InterPro"/>
</dbReference>
<dbReference type="EMBL" id="MCFD01000008">
    <property type="protein sequence ID" value="ORX69196.1"/>
    <property type="molecule type" value="Genomic_DNA"/>
</dbReference>
<evidence type="ECO:0000256" key="1">
    <source>
        <dbReference type="ARBA" id="ARBA00005006"/>
    </source>
</evidence>
<feature type="region of interest" description="Disordered" evidence="9">
    <location>
        <begin position="153"/>
        <end position="184"/>
    </location>
</feature>
<dbReference type="Proteomes" id="UP000193922">
    <property type="component" value="Unassembled WGS sequence"/>
</dbReference>
<feature type="compositionally biased region" description="Acidic residues" evidence="9">
    <location>
        <begin position="153"/>
        <end position="162"/>
    </location>
</feature>
<dbReference type="GO" id="GO:0006750">
    <property type="term" value="P:glutathione biosynthetic process"/>
    <property type="evidence" value="ECO:0007669"/>
    <property type="project" value="UniProtKB-UniPathway"/>
</dbReference>
<evidence type="ECO:0000256" key="9">
    <source>
        <dbReference type="SAM" id="MobiDB-lite"/>
    </source>
</evidence>
<comment type="similarity">
    <text evidence="2">Belongs to the aldo/keto reductase family. Glutamate--cysteine ligase light chain subfamily.</text>
</comment>
<dbReference type="InterPro" id="IPR032963">
    <property type="entry name" value="Gclm"/>
</dbReference>
<evidence type="ECO:0000256" key="6">
    <source>
        <dbReference type="ARBA" id="ARBA00031154"/>
    </source>
</evidence>
<dbReference type="STRING" id="61395.A0A1Y1W7K2"/>
<comment type="caution">
    <text evidence="11">The sequence shown here is derived from an EMBL/GenBank/DDBJ whole genome shotgun (WGS) entry which is preliminary data.</text>
</comment>
<keyword evidence="4" id="KW-0317">Glutathione biosynthesis</keyword>
<dbReference type="InterPro" id="IPR036812">
    <property type="entry name" value="NAD(P)_OxRdtase_dom_sf"/>
</dbReference>
<gene>
    <name evidence="11" type="ORF">DL89DRAFT_293626</name>
</gene>
<feature type="domain" description="NADP-dependent oxidoreductase" evidence="10">
    <location>
        <begin position="109"/>
        <end position="239"/>
    </location>
</feature>
<protein>
    <recommendedName>
        <fullName evidence="7">GCS light chain</fullName>
    </recommendedName>
    <alternativeName>
        <fullName evidence="5">Gamma-ECS regulatory subunit</fullName>
    </alternativeName>
    <alternativeName>
        <fullName evidence="8">Gamma-glutamylcysteine synthetase regulatory subunit</fullName>
    </alternativeName>
    <alternativeName>
        <fullName evidence="6">Glutamate--cysteine ligase modifier subunit</fullName>
    </alternativeName>
</protein>
<dbReference type="OrthoDB" id="5596051at2759"/>
<dbReference type="UniPathway" id="UPA00142">
    <property type="reaction ID" value="UER00209"/>
</dbReference>
<dbReference type="Pfam" id="PF00248">
    <property type="entry name" value="Aldo_ket_red"/>
    <property type="match status" value="1"/>
</dbReference>
<dbReference type="GO" id="GO:0017109">
    <property type="term" value="C:glutamate-cysteine ligase complex"/>
    <property type="evidence" value="ECO:0007669"/>
    <property type="project" value="TreeGrafter"/>
</dbReference>
<sequence>MFARMNRKRQEITEKTPKTPRKVVVYTDNLMTSKSVRFSTTAETAQHLARSLADTLNTALIISTSFRFDPELNMLEILDPYNPRNNIFTNGITDYEVSVKLFLLPAATDTHNRPSPLYVRQALACIQKQLGSVKIDEFFTSFIDISSPITADTMEEVSDSDSDPSSGGGGGGSSGKKKKHGAGSLPDDMARYVKIWRVLGKFRASGEIGKIGVSDFTLPQLQQLMELSQVKPDMLQVKLGNDSLAMGETLDSDLMDFARAQGVSLRTHTDSLEILTDRTFQNLANDYKINERFPTTEVPPHGYKIDIMRPRWVANYSVSLKNRGLVANRGFIVMASSDCVLDPNGISYPTFL</sequence>
<proteinExistence type="inferred from homology"/>
<evidence type="ECO:0000259" key="10">
    <source>
        <dbReference type="Pfam" id="PF00248"/>
    </source>
</evidence>